<evidence type="ECO:0000259" key="3">
    <source>
        <dbReference type="Pfam" id="PF05532"/>
    </source>
</evidence>
<organism evidence="4 5">
    <name type="scientific">Mycobacterium paraseoulense</name>
    <dbReference type="NCBI Taxonomy" id="590652"/>
    <lineage>
        <taxon>Bacteria</taxon>
        <taxon>Bacillati</taxon>
        <taxon>Actinomycetota</taxon>
        <taxon>Actinomycetes</taxon>
        <taxon>Mycobacteriales</taxon>
        <taxon>Mycobacteriaceae</taxon>
        <taxon>Mycobacterium</taxon>
    </lineage>
</organism>
<evidence type="ECO:0000313" key="5">
    <source>
        <dbReference type="Proteomes" id="UP000192513"/>
    </source>
</evidence>
<feature type="region of interest" description="Disordered" evidence="2">
    <location>
        <begin position="34"/>
        <end position="57"/>
    </location>
</feature>
<comment type="similarity">
    <text evidence="1">Belongs to the UPF0337 (CsbD) family.</text>
</comment>
<evidence type="ECO:0000256" key="1">
    <source>
        <dbReference type="ARBA" id="ARBA00009129"/>
    </source>
</evidence>
<name>A0A1X0IAJ7_9MYCO</name>
<dbReference type="Pfam" id="PF05532">
    <property type="entry name" value="CsbD"/>
    <property type="match status" value="1"/>
</dbReference>
<dbReference type="Proteomes" id="UP000192513">
    <property type="component" value="Unassembled WGS sequence"/>
</dbReference>
<keyword evidence="5" id="KW-1185">Reference proteome</keyword>
<dbReference type="AlphaFoldDB" id="A0A1X0IAJ7"/>
<proteinExistence type="inferred from homology"/>
<evidence type="ECO:0000313" key="4">
    <source>
        <dbReference type="EMBL" id="ORB40272.1"/>
    </source>
</evidence>
<comment type="caution">
    <text evidence="4">The sequence shown here is derived from an EMBL/GenBank/DDBJ whole genome shotgun (WGS) entry which is preliminary data.</text>
</comment>
<dbReference type="STRING" id="590652.BST39_14385"/>
<dbReference type="InterPro" id="IPR036629">
    <property type="entry name" value="YjbJ_sf"/>
</dbReference>
<evidence type="ECO:0000256" key="2">
    <source>
        <dbReference type="SAM" id="MobiDB-lite"/>
    </source>
</evidence>
<feature type="domain" description="CsbD-like" evidence="3">
    <location>
        <begin position="6"/>
        <end position="57"/>
    </location>
</feature>
<dbReference type="InterPro" id="IPR008462">
    <property type="entry name" value="CsbD"/>
</dbReference>
<accession>A0A1X0IAJ7</accession>
<reference evidence="4 5" key="1">
    <citation type="submission" date="2017-02" db="EMBL/GenBank/DDBJ databases">
        <title>The new phylogeny of genus Mycobacterium.</title>
        <authorList>
            <person name="Tortoli E."/>
            <person name="Trovato A."/>
            <person name="Cirillo D.M."/>
        </authorList>
    </citation>
    <scope>NUCLEOTIDE SEQUENCE [LARGE SCALE GENOMIC DNA]</scope>
    <source>
        <strain evidence="4 5">DSM 45000</strain>
    </source>
</reference>
<dbReference type="OrthoDB" id="2143260at2"/>
<dbReference type="SUPFAM" id="SSF69047">
    <property type="entry name" value="Hypothetical protein YjbJ"/>
    <property type="match status" value="1"/>
</dbReference>
<sequence length="57" mass="6215">MSIGKKIAHKLEGAKGVTKKIFGRATGNTRLRTEGRADQFKGNTKQAGAKMKDAFKH</sequence>
<protein>
    <submittedName>
        <fullName evidence="4">CsbD family protein</fullName>
    </submittedName>
</protein>
<dbReference type="EMBL" id="MVIE01000016">
    <property type="protein sequence ID" value="ORB40272.1"/>
    <property type="molecule type" value="Genomic_DNA"/>
</dbReference>
<dbReference type="RefSeq" id="WP_083172583.1">
    <property type="nucleotide sequence ID" value="NZ_AP022619.1"/>
</dbReference>
<gene>
    <name evidence="4" type="ORF">BST39_14385</name>
</gene>